<reference evidence="4 5" key="1">
    <citation type="journal article" date="2019" name="Nat. Med.">
        <title>A library of human gut bacterial isolates paired with longitudinal multiomics data enables mechanistic microbiome research.</title>
        <authorList>
            <person name="Poyet M."/>
            <person name="Groussin M."/>
            <person name="Gibbons S.M."/>
            <person name="Avila-Pacheco J."/>
            <person name="Jiang X."/>
            <person name="Kearney S.M."/>
            <person name="Perrotta A.R."/>
            <person name="Berdy B."/>
            <person name="Zhao S."/>
            <person name="Lieberman T.D."/>
            <person name="Swanson P.K."/>
            <person name="Smith M."/>
            <person name="Roesemann S."/>
            <person name="Alexander J.E."/>
            <person name="Rich S.A."/>
            <person name="Livny J."/>
            <person name="Vlamakis H."/>
            <person name="Clish C."/>
            <person name="Bullock K."/>
            <person name="Deik A."/>
            <person name="Scott J."/>
            <person name="Pierce K.A."/>
            <person name="Xavier R.J."/>
            <person name="Alm E.J."/>
        </authorList>
    </citation>
    <scope>NUCLEOTIDE SEQUENCE [LARGE SCALE GENOMIC DNA]</scope>
    <source>
        <strain evidence="4 5">BIOML-A2</strain>
    </source>
</reference>
<dbReference type="Proteomes" id="UP000462362">
    <property type="component" value="Unassembled WGS sequence"/>
</dbReference>
<dbReference type="InterPro" id="IPR012340">
    <property type="entry name" value="NA-bd_OB-fold"/>
</dbReference>
<sequence length="157" mass="17423">MFTLNEVTLLGRLGSDAKVRTAANGKKYAMISLATEEVFRDDQGGWATTTVWHDLIVFPSDAVLQHLKKGACVLVKAAVSYRTEENSNRKQMNLKVRQLQVQASGGAKSQNRTDGENAQGYSGSYQRNGNYRTQNSQNVQRAQQAPQQRPVSDDDFV</sequence>
<evidence type="ECO:0000256" key="2">
    <source>
        <dbReference type="PIRNR" id="PIRNR002070"/>
    </source>
</evidence>
<feature type="region of interest" description="Disordered" evidence="3">
    <location>
        <begin position="100"/>
        <end position="157"/>
    </location>
</feature>
<dbReference type="InterPro" id="IPR011344">
    <property type="entry name" value="ssDNA-bd"/>
</dbReference>
<dbReference type="PANTHER" id="PTHR10302">
    <property type="entry name" value="SINGLE-STRANDED DNA-BINDING PROTEIN"/>
    <property type="match status" value="1"/>
</dbReference>
<evidence type="ECO:0000256" key="1">
    <source>
        <dbReference type="ARBA" id="ARBA00023125"/>
    </source>
</evidence>
<gene>
    <name evidence="4" type="primary">ssb</name>
    <name evidence="4" type="ORF">GMD42_07000</name>
</gene>
<comment type="caution">
    <text evidence="4">The sequence shown here is derived from an EMBL/GenBank/DDBJ whole genome shotgun (WGS) entry which is preliminary data.</text>
</comment>
<protein>
    <recommendedName>
        <fullName evidence="2">Single-stranded DNA-binding protein</fullName>
    </recommendedName>
</protein>
<feature type="compositionally biased region" description="Polar residues" evidence="3">
    <location>
        <begin position="100"/>
        <end position="112"/>
    </location>
</feature>
<dbReference type="GO" id="GO:0003697">
    <property type="term" value="F:single-stranded DNA binding"/>
    <property type="evidence" value="ECO:0007669"/>
    <property type="project" value="InterPro"/>
</dbReference>
<organism evidence="4 5">
    <name type="scientific">Parasutterella excrementihominis</name>
    <dbReference type="NCBI Taxonomy" id="487175"/>
    <lineage>
        <taxon>Bacteria</taxon>
        <taxon>Pseudomonadati</taxon>
        <taxon>Pseudomonadota</taxon>
        <taxon>Betaproteobacteria</taxon>
        <taxon>Burkholderiales</taxon>
        <taxon>Sutterellaceae</taxon>
        <taxon>Parasutterella</taxon>
    </lineage>
</organism>
<name>A0A6I3SAL6_9BURK</name>
<feature type="compositionally biased region" description="Low complexity" evidence="3">
    <location>
        <begin position="139"/>
        <end position="150"/>
    </location>
</feature>
<feature type="compositionally biased region" description="Polar residues" evidence="3">
    <location>
        <begin position="119"/>
        <end position="138"/>
    </location>
</feature>
<dbReference type="Gene3D" id="2.40.50.140">
    <property type="entry name" value="Nucleic acid-binding proteins"/>
    <property type="match status" value="1"/>
</dbReference>
<dbReference type="PROSITE" id="PS50935">
    <property type="entry name" value="SSB"/>
    <property type="match status" value="1"/>
</dbReference>
<dbReference type="SUPFAM" id="SSF50249">
    <property type="entry name" value="Nucleic acid-binding proteins"/>
    <property type="match status" value="1"/>
</dbReference>
<dbReference type="InterPro" id="IPR000424">
    <property type="entry name" value="Primosome_PriB/ssb"/>
</dbReference>
<dbReference type="PANTHER" id="PTHR10302:SF0">
    <property type="entry name" value="SINGLE-STRANDED DNA-BINDING PROTEIN, MITOCHONDRIAL"/>
    <property type="match status" value="1"/>
</dbReference>
<dbReference type="EMBL" id="WNCL01000017">
    <property type="protein sequence ID" value="MTU43369.1"/>
    <property type="molecule type" value="Genomic_DNA"/>
</dbReference>
<accession>A0A6I3SAL6</accession>
<evidence type="ECO:0000313" key="5">
    <source>
        <dbReference type="Proteomes" id="UP000462362"/>
    </source>
</evidence>
<proteinExistence type="predicted"/>
<dbReference type="GO" id="GO:0009295">
    <property type="term" value="C:nucleoid"/>
    <property type="evidence" value="ECO:0007669"/>
    <property type="project" value="TreeGrafter"/>
</dbReference>
<dbReference type="NCBIfam" id="TIGR00621">
    <property type="entry name" value="ssb"/>
    <property type="match status" value="1"/>
</dbReference>
<dbReference type="GO" id="GO:0006260">
    <property type="term" value="P:DNA replication"/>
    <property type="evidence" value="ECO:0007669"/>
    <property type="project" value="InterPro"/>
</dbReference>
<dbReference type="CDD" id="cd04496">
    <property type="entry name" value="SSB_OBF"/>
    <property type="match status" value="1"/>
</dbReference>
<evidence type="ECO:0000313" key="4">
    <source>
        <dbReference type="EMBL" id="MTU43369.1"/>
    </source>
</evidence>
<dbReference type="AlphaFoldDB" id="A0A6I3SAL6"/>
<keyword evidence="1 2" id="KW-0238">DNA-binding</keyword>
<evidence type="ECO:0000256" key="3">
    <source>
        <dbReference type="SAM" id="MobiDB-lite"/>
    </source>
</evidence>
<dbReference type="PIRSF" id="PIRSF002070">
    <property type="entry name" value="SSB"/>
    <property type="match status" value="1"/>
</dbReference>
<dbReference type="Pfam" id="PF00436">
    <property type="entry name" value="SSB"/>
    <property type="match status" value="1"/>
</dbReference>
<dbReference type="RefSeq" id="WP_155168140.1">
    <property type="nucleotide sequence ID" value="NZ_WNCA01000017.1"/>
</dbReference>